<accession>A0AAJ0FD42</accession>
<protein>
    <recommendedName>
        <fullName evidence="3">Methyltransferase domain-containing protein</fullName>
    </recommendedName>
</protein>
<dbReference type="EMBL" id="MU839033">
    <property type="protein sequence ID" value="KAK1762807.1"/>
    <property type="molecule type" value="Genomic_DNA"/>
</dbReference>
<evidence type="ECO:0008006" key="3">
    <source>
        <dbReference type="Google" id="ProtNLM"/>
    </source>
</evidence>
<proteinExistence type="predicted"/>
<organism evidence="1 2">
    <name type="scientific">Phialemonium atrogriseum</name>
    <dbReference type="NCBI Taxonomy" id="1093897"/>
    <lineage>
        <taxon>Eukaryota</taxon>
        <taxon>Fungi</taxon>
        <taxon>Dikarya</taxon>
        <taxon>Ascomycota</taxon>
        <taxon>Pezizomycotina</taxon>
        <taxon>Sordariomycetes</taxon>
        <taxon>Sordariomycetidae</taxon>
        <taxon>Cephalothecales</taxon>
        <taxon>Cephalothecaceae</taxon>
        <taxon>Phialemonium</taxon>
    </lineage>
</organism>
<evidence type="ECO:0000313" key="1">
    <source>
        <dbReference type="EMBL" id="KAK1762807.1"/>
    </source>
</evidence>
<dbReference type="Gene3D" id="3.40.50.150">
    <property type="entry name" value="Vaccinia Virus protein VP39"/>
    <property type="match status" value="1"/>
</dbReference>
<keyword evidence="2" id="KW-1185">Reference proteome</keyword>
<dbReference type="GeneID" id="85313466"/>
<gene>
    <name evidence="1" type="ORF">QBC33DRAFT_563409</name>
</gene>
<dbReference type="Proteomes" id="UP001244011">
    <property type="component" value="Unassembled WGS sequence"/>
</dbReference>
<comment type="caution">
    <text evidence="1">The sequence shown here is derived from an EMBL/GenBank/DDBJ whole genome shotgun (WGS) entry which is preliminary data.</text>
</comment>
<dbReference type="Pfam" id="PF02353">
    <property type="entry name" value="CMAS"/>
    <property type="match status" value="1"/>
</dbReference>
<reference evidence="1" key="1">
    <citation type="submission" date="2023-06" db="EMBL/GenBank/DDBJ databases">
        <title>Genome-scale phylogeny and comparative genomics of the fungal order Sordariales.</title>
        <authorList>
            <consortium name="Lawrence Berkeley National Laboratory"/>
            <person name="Hensen N."/>
            <person name="Bonometti L."/>
            <person name="Westerberg I."/>
            <person name="Brannstrom I.O."/>
            <person name="Guillou S."/>
            <person name="Cros-Aarteil S."/>
            <person name="Calhoun S."/>
            <person name="Haridas S."/>
            <person name="Kuo A."/>
            <person name="Mondo S."/>
            <person name="Pangilinan J."/>
            <person name="Riley R."/>
            <person name="Labutti K."/>
            <person name="Andreopoulos B."/>
            <person name="Lipzen A."/>
            <person name="Chen C."/>
            <person name="Yanf M."/>
            <person name="Daum C."/>
            <person name="Ng V."/>
            <person name="Clum A."/>
            <person name="Steindorff A."/>
            <person name="Ohm R."/>
            <person name="Martin F."/>
            <person name="Silar P."/>
            <person name="Natvig D."/>
            <person name="Lalanne C."/>
            <person name="Gautier V."/>
            <person name="Ament-Velasquez S.L."/>
            <person name="Kruys A."/>
            <person name="Hutchinson M.I."/>
            <person name="Powell A.J."/>
            <person name="Barry K."/>
            <person name="Miller A.N."/>
            <person name="Grigoriev I.V."/>
            <person name="Debuchy R."/>
            <person name="Gladieux P."/>
            <person name="Thoren M.H."/>
            <person name="Johannesson H."/>
        </authorList>
    </citation>
    <scope>NUCLEOTIDE SEQUENCE</scope>
    <source>
        <strain evidence="1">8032-3</strain>
    </source>
</reference>
<sequence length="79" mass="8559">MTDSLAAARYAAMRWNCLSESHADELLDHLDLQITTPLVDLGCGWGELLLRAATRTNCKATGVDTAPSAEDAKRRRTAA</sequence>
<dbReference type="RefSeq" id="XP_060279020.1">
    <property type="nucleotide sequence ID" value="XM_060430279.1"/>
</dbReference>
<dbReference type="AlphaFoldDB" id="A0AAJ0FD42"/>
<dbReference type="SUPFAM" id="SSF53335">
    <property type="entry name" value="S-adenosyl-L-methionine-dependent methyltransferases"/>
    <property type="match status" value="1"/>
</dbReference>
<dbReference type="InterPro" id="IPR029063">
    <property type="entry name" value="SAM-dependent_MTases_sf"/>
</dbReference>
<evidence type="ECO:0000313" key="2">
    <source>
        <dbReference type="Proteomes" id="UP001244011"/>
    </source>
</evidence>
<name>A0AAJ0FD42_9PEZI</name>
<dbReference type="CDD" id="cd02440">
    <property type="entry name" value="AdoMet_MTases"/>
    <property type="match status" value="1"/>
</dbReference>